<evidence type="ECO:0000313" key="3">
    <source>
        <dbReference type="Proteomes" id="UP001160148"/>
    </source>
</evidence>
<name>A0AAV0X3P2_9HEMI</name>
<feature type="region of interest" description="Disordered" evidence="1">
    <location>
        <begin position="1"/>
        <end position="75"/>
    </location>
</feature>
<comment type="caution">
    <text evidence="2">The sequence shown here is derived from an EMBL/GenBank/DDBJ whole genome shotgun (WGS) entry which is preliminary data.</text>
</comment>
<feature type="compositionally biased region" description="Basic and acidic residues" evidence="1">
    <location>
        <begin position="1"/>
        <end position="11"/>
    </location>
</feature>
<dbReference type="EMBL" id="CARXXK010000003">
    <property type="protein sequence ID" value="CAI6362955.1"/>
    <property type="molecule type" value="Genomic_DNA"/>
</dbReference>
<organism evidence="2 3">
    <name type="scientific">Macrosiphum euphorbiae</name>
    <name type="common">potato aphid</name>
    <dbReference type="NCBI Taxonomy" id="13131"/>
    <lineage>
        <taxon>Eukaryota</taxon>
        <taxon>Metazoa</taxon>
        <taxon>Ecdysozoa</taxon>
        <taxon>Arthropoda</taxon>
        <taxon>Hexapoda</taxon>
        <taxon>Insecta</taxon>
        <taxon>Pterygota</taxon>
        <taxon>Neoptera</taxon>
        <taxon>Paraneoptera</taxon>
        <taxon>Hemiptera</taxon>
        <taxon>Sternorrhyncha</taxon>
        <taxon>Aphidomorpha</taxon>
        <taxon>Aphidoidea</taxon>
        <taxon>Aphididae</taxon>
        <taxon>Macrosiphini</taxon>
        <taxon>Macrosiphum</taxon>
    </lineage>
</organism>
<dbReference type="AlphaFoldDB" id="A0AAV0X3P2"/>
<dbReference type="Proteomes" id="UP001160148">
    <property type="component" value="Unassembled WGS sequence"/>
</dbReference>
<keyword evidence="3" id="KW-1185">Reference proteome</keyword>
<protein>
    <submittedName>
        <fullName evidence="2">Uncharacterized protein</fullName>
    </submittedName>
</protein>
<gene>
    <name evidence="2" type="ORF">MEUPH1_LOCUS17969</name>
</gene>
<evidence type="ECO:0000256" key="1">
    <source>
        <dbReference type="SAM" id="MobiDB-lite"/>
    </source>
</evidence>
<feature type="compositionally biased region" description="Basic and acidic residues" evidence="1">
    <location>
        <begin position="56"/>
        <end position="66"/>
    </location>
</feature>
<evidence type="ECO:0000313" key="2">
    <source>
        <dbReference type="EMBL" id="CAI6362955.1"/>
    </source>
</evidence>
<reference evidence="2 3" key="1">
    <citation type="submission" date="2023-01" db="EMBL/GenBank/DDBJ databases">
        <authorList>
            <person name="Whitehead M."/>
        </authorList>
    </citation>
    <scope>NUCLEOTIDE SEQUENCE [LARGE SCALE GENOMIC DNA]</scope>
</reference>
<proteinExistence type="predicted"/>
<sequence>MEHNGKQKGPAEENNSEIVINDPDTRLCTIEKLSNGPKDSKPDNGSDSISPLSGDVTKHSVNKNDDGSTTSCGKRNIDNCDVPMAVTENDEIANGKKIAAFVRKVLHNEVPNDEMEWPLCLMIHSNRSAKISQQELKNMILNKAAEVMATHGKSYITRQMTNMAVCKEQQRSYYKKYKTLLAYVNDISADLDLLDRMPDNEVTHVRHVGTNVNMPTTIKNLCPRQY</sequence>
<accession>A0AAV0X3P2</accession>